<dbReference type="AlphaFoldDB" id="Q0CND2"/>
<dbReference type="Proteomes" id="UP000007963">
    <property type="component" value="Unassembled WGS sequence"/>
</dbReference>
<evidence type="ECO:0000313" key="3">
    <source>
        <dbReference type="Proteomes" id="UP000007963"/>
    </source>
</evidence>
<gene>
    <name evidence="2" type="ORF">ATEG_04802</name>
</gene>
<evidence type="ECO:0000256" key="1">
    <source>
        <dbReference type="SAM" id="MobiDB-lite"/>
    </source>
</evidence>
<dbReference type="GeneID" id="4320118"/>
<dbReference type="EMBL" id="CH476599">
    <property type="protein sequence ID" value="EAU35249.1"/>
    <property type="molecule type" value="Genomic_DNA"/>
</dbReference>
<feature type="region of interest" description="Disordered" evidence="1">
    <location>
        <begin position="1"/>
        <end position="35"/>
    </location>
</feature>
<dbReference type="VEuPathDB" id="FungiDB:ATEG_04802"/>
<sequence length="386" mass="43460">MGDSETESTVQTKAGSTSKRGLSPSREGQLPRFKRAETPFPTSVASLWIGGPDRRLSQWTSQFTGSRRLGQQWIQGGAAGWGWAHTGDIDTMVRDFGVLKYSVECWAGGFIISGQEALNSLPDESKRNVIKNLEGWCVQEDWETLTKLLPGTFRSIGAIVLVETLLMKDLFEKMIGNNPFWYLDGKAGPDDENESENFPIQLEHLYHRFIQTNPFSAGYWRSETIRLSNSVRNSQAPDLTLGQYQQDRVKASVQKFASEFLAREDVQSLLISDEKTEQYRSDALLRVYERAAEFSQRMMASPGLPKFYGLEELGQKYSKECKLTTLCASNGANIPAHTERLDGQRIMIVKHPALTFTCTDARQSHEDVAVCFEAQIWVEDPHTLKG</sequence>
<proteinExistence type="predicted"/>
<dbReference type="STRING" id="341663.Q0CND2"/>
<feature type="compositionally biased region" description="Polar residues" evidence="1">
    <location>
        <begin position="7"/>
        <end position="20"/>
    </location>
</feature>
<dbReference type="RefSeq" id="XP_001213980.1">
    <property type="nucleotide sequence ID" value="XM_001213980.1"/>
</dbReference>
<dbReference type="OMA" id="SEAHIWR"/>
<dbReference type="OrthoDB" id="4156714at2759"/>
<dbReference type="HOGENOM" id="CLU_715664_0_0_1"/>
<reference evidence="3" key="1">
    <citation type="submission" date="2005-09" db="EMBL/GenBank/DDBJ databases">
        <title>Annotation of the Aspergillus terreus NIH2624 genome.</title>
        <authorList>
            <person name="Birren B.W."/>
            <person name="Lander E.S."/>
            <person name="Galagan J.E."/>
            <person name="Nusbaum C."/>
            <person name="Devon K."/>
            <person name="Henn M."/>
            <person name="Ma L.-J."/>
            <person name="Jaffe D.B."/>
            <person name="Butler J."/>
            <person name="Alvarez P."/>
            <person name="Gnerre S."/>
            <person name="Grabherr M."/>
            <person name="Kleber M."/>
            <person name="Mauceli E.W."/>
            <person name="Brockman W."/>
            <person name="Rounsley S."/>
            <person name="Young S.K."/>
            <person name="LaButti K."/>
            <person name="Pushparaj V."/>
            <person name="DeCaprio D."/>
            <person name="Crawford M."/>
            <person name="Koehrsen M."/>
            <person name="Engels R."/>
            <person name="Montgomery P."/>
            <person name="Pearson M."/>
            <person name="Howarth C."/>
            <person name="Larson L."/>
            <person name="Luoma S."/>
            <person name="White J."/>
            <person name="Alvarado L."/>
            <person name="Kodira C.D."/>
            <person name="Zeng Q."/>
            <person name="Oleary S."/>
            <person name="Yandava C."/>
            <person name="Denning D.W."/>
            <person name="Nierman W.C."/>
            <person name="Milne T."/>
            <person name="Madden K."/>
        </authorList>
    </citation>
    <scope>NUCLEOTIDE SEQUENCE [LARGE SCALE GENOMIC DNA]</scope>
    <source>
        <strain evidence="3">NIH 2624 / FGSC A1156</strain>
    </source>
</reference>
<protein>
    <submittedName>
        <fullName evidence="2">Uncharacterized protein</fullName>
    </submittedName>
</protein>
<evidence type="ECO:0000313" key="2">
    <source>
        <dbReference type="EMBL" id="EAU35249.1"/>
    </source>
</evidence>
<name>Q0CND2_ASPTN</name>
<accession>Q0CND2</accession>
<organism evidence="2 3">
    <name type="scientific">Aspergillus terreus (strain NIH 2624 / FGSC A1156)</name>
    <dbReference type="NCBI Taxonomy" id="341663"/>
    <lineage>
        <taxon>Eukaryota</taxon>
        <taxon>Fungi</taxon>
        <taxon>Dikarya</taxon>
        <taxon>Ascomycota</taxon>
        <taxon>Pezizomycotina</taxon>
        <taxon>Eurotiomycetes</taxon>
        <taxon>Eurotiomycetidae</taxon>
        <taxon>Eurotiales</taxon>
        <taxon>Aspergillaceae</taxon>
        <taxon>Aspergillus</taxon>
        <taxon>Aspergillus subgen. Circumdati</taxon>
    </lineage>
</organism>